<evidence type="ECO:0000259" key="7">
    <source>
        <dbReference type="PROSITE" id="PS51294"/>
    </source>
</evidence>
<feature type="region of interest" description="Disordered" evidence="5">
    <location>
        <begin position="52"/>
        <end position="76"/>
    </location>
</feature>
<comment type="caution">
    <text evidence="8">The sequence shown here is derived from an EMBL/GenBank/DDBJ whole genome shotgun (WGS) entry which is preliminary data.</text>
</comment>
<feature type="compositionally biased region" description="Polar residues" evidence="5">
    <location>
        <begin position="52"/>
        <end position="61"/>
    </location>
</feature>
<dbReference type="InterPro" id="IPR017930">
    <property type="entry name" value="Myb_dom"/>
</dbReference>
<proteinExistence type="predicted"/>
<dbReference type="SMART" id="SM00717">
    <property type="entry name" value="SANT"/>
    <property type="match status" value="2"/>
</dbReference>
<dbReference type="PANTHER" id="PTHR45614">
    <property type="entry name" value="MYB PROTEIN-RELATED"/>
    <property type="match status" value="1"/>
</dbReference>
<feature type="domain" description="HTH myb-type" evidence="7">
    <location>
        <begin position="112"/>
        <end position="163"/>
    </location>
</feature>
<evidence type="ECO:0000256" key="3">
    <source>
        <dbReference type="ARBA" id="ARBA00023163"/>
    </source>
</evidence>
<sequence length="426" mass="47987">MGSHSLSPRHAGAASQEGYVCRSSDMENNGRSCWGFPFIGNYNNTTNFEEQHSMDTSTDNVNVEGKGSDCSDDGFGKNNETIIHDISLNEEINPNDHDMVSNKETDSTTGQTKHCSRGHWRPAEDTKLKELVALYGPQNWNLIAEKLEGRSGKSCRLRWFNQLDPRINRRAFTEEEEERLMQAHRLYGNKWAMIARLFPGRTDNAVKNHWHVIMARKYREQSSAYRRRKMSHSIYRRMEEIPGFGYRDATPRTEPQPYCSNISHGGLTDISPYQFGTFIGGGGVDYGLPGSPHMTTGQEAISCTKTPHSGYYTQQTSCDFFSVPKSNEMMGTLNQNIRYWDRPIDERQNSGFDHHYHPPSQYIMMAMQQSNNFHNPDSFLDSTASIPQVSGSCEASSSSVAPAGNRLVARHSIPPAFIDFLGVGAT</sequence>
<gene>
    <name evidence="8" type="ORF">JRO89_XS05G0042400</name>
</gene>
<reference evidence="8 9" key="1">
    <citation type="submission" date="2021-02" db="EMBL/GenBank/DDBJ databases">
        <title>Plant Genome Project.</title>
        <authorList>
            <person name="Zhang R.-G."/>
        </authorList>
    </citation>
    <scope>NUCLEOTIDE SEQUENCE [LARGE SCALE GENOMIC DNA]</scope>
    <source>
        <tissue evidence="8">Leaves</tissue>
    </source>
</reference>
<evidence type="ECO:0000259" key="6">
    <source>
        <dbReference type="PROSITE" id="PS50090"/>
    </source>
</evidence>
<dbReference type="InterPro" id="IPR001005">
    <property type="entry name" value="SANT/Myb"/>
</dbReference>
<dbReference type="CDD" id="cd00167">
    <property type="entry name" value="SANT"/>
    <property type="match status" value="2"/>
</dbReference>
<evidence type="ECO:0000313" key="9">
    <source>
        <dbReference type="Proteomes" id="UP000827721"/>
    </source>
</evidence>
<dbReference type="Proteomes" id="UP000827721">
    <property type="component" value="Unassembled WGS sequence"/>
</dbReference>
<dbReference type="PANTHER" id="PTHR45614:SF175">
    <property type="entry name" value="TRANSCRIPTION FACTOR MYB105-RELATED"/>
    <property type="match status" value="1"/>
</dbReference>
<dbReference type="PROSITE" id="PS50090">
    <property type="entry name" value="MYB_LIKE"/>
    <property type="match status" value="2"/>
</dbReference>
<dbReference type="PROSITE" id="PS51294">
    <property type="entry name" value="HTH_MYB"/>
    <property type="match status" value="2"/>
</dbReference>
<dbReference type="InterPro" id="IPR050560">
    <property type="entry name" value="MYB_TF"/>
</dbReference>
<organism evidence="8 9">
    <name type="scientific">Xanthoceras sorbifolium</name>
    <dbReference type="NCBI Taxonomy" id="99658"/>
    <lineage>
        <taxon>Eukaryota</taxon>
        <taxon>Viridiplantae</taxon>
        <taxon>Streptophyta</taxon>
        <taxon>Embryophyta</taxon>
        <taxon>Tracheophyta</taxon>
        <taxon>Spermatophyta</taxon>
        <taxon>Magnoliopsida</taxon>
        <taxon>eudicotyledons</taxon>
        <taxon>Gunneridae</taxon>
        <taxon>Pentapetalae</taxon>
        <taxon>rosids</taxon>
        <taxon>malvids</taxon>
        <taxon>Sapindales</taxon>
        <taxon>Sapindaceae</taxon>
        <taxon>Xanthoceroideae</taxon>
        <taxon>Xanthoceras</taxon>
    </lineage>
</organism>
<dbReference type="Gene3D" id="1.10.10.60">
    <property type="entry name" value="Homeodomain-like"/>
    <property type="match status" value="2"/>
</dbReference>
<keyword evidence="9" id="KW-1185">Reference proteome</keyword>
<dbReference type="SUPFAM" id="SSF46689">
    <property type="entry name" value="Homeodomain-like"/>
    <property type="match status" value="1"/>
</dbReference>
<dbReference type="InterPro" id="IPR009057">
    <property type="entry name" value="Homeodomain-like_sf"/>
</dbReference>
<evidence type="ECO:0000313" key="8">
    <source>
        <dbReference type="EMBL" id="KAH7570085.1"/>
    </source>
</evidence>
<keyword evidence="3" id="KW-0804">Transcription</keyword>
<comment type="subcellular location">
    <subcellularLocation>
        <location evidence="1">Nucleus</location>
    </subcellularLocation>
</comment>
<feature type="domain" description="Myb-like" evidence="6">
    <location>
        <begin position="112"/>
        <end position="163"/>
    </location>
</feature>
<evidence type="ECO:0000256" key="5">
    <source>
        <dbReference type="SAM" id="MobiDB-lite"/>
    </source>
</evidence>
<keyword evidence="2" id="KW-0805">Transcription regulation</keyword>
<feature type="domain" description="Myb-like" evidence="6">
    <location>
        <begin position="164"/>
        <end position="214"/>
    </location>
</feature>
<dbReference type="Pfam" id="PF00249">
    <property type="entry name" value="Myb_DNA-binding"/>
    <property type="match status" value="2"/>
</dbReference>
<accession>A0ABQ8I0G0</accession>
<name>A0ABQ8I0G0_9ROSI</name>
<evidence type="ECO:0000256" key="1">
    <source>
        <dbReference type="ARBA" id="ARBA00004123"/>
    </source>
</evidence>
<dbReference type="EMBL" id="JAFEMO010000005">
    <property type="protein sequence ID" value="KAH7570085.1"/>
    <property type="molecule type" value="Genomic_DNA"/>
</dbReference>
<keyword evidence="4" id="KW-0539">Nucleus</keyword>
<protein>
    <submittedName>
        <fullName evidence="8">Uncharacterized protein</fullName>
    </submittedName>
</protein>
<feature type="domain" description="HTH myb-type" evidence="7">
    <location>
        <begin position="164"/>
        <end position="218"/>
    </location>
</feature>
<evidence type="ECO:0000256" key="4">
    <source>
        <dbReference type="ARBA" id="ARBA00023242"/>
    </source>
</evidence>
<evidence type="ECO:0000256" key="2">
    <source>
        <dbReference type="ARBA" id="ARBA00023015"/>
    </source>
</evidence>